<dbReference type="AlphaFoldDB" id="A0AAW5JK16"/>
<dbReference type="InterPro" id="IPR000866">
    <property type="entry name" value="AhpC/TSA"/>
</dbReference>
<organism evidence="2 3">
    <name type="scientific">Intestinimonas massiliensis</name>
    <name type="common">ex Afouda et al. 2020</name>
    <dbReference type="NCBI Taxonomy" id="1673721"/>
    <lineage>
        <taxon>Bacteria</taxon>
        <taxon>Bacillati</taxon>
        <taxon>Bacillota</taxon>
        <taxon>Clostridia</taxon>
        <taxon>Eubacteriales</taxon>
        <taxon>Intestinimonas</taxon>
    </lineage>
</organism>
<gene>
    <name evidence="2" type="ORF">NE579_06900</name>
</gene>
<dbReference type="PANTHER" id="PTHR28630:SF3">
    <property type="entry name" value="PEROXIREDOXIN-LIKE 2C"/>
    <property type="match status" value="1"/>
</dbReference>
<dbReference type="InterPro" id="IPR036249">
    <property type="entry name" value="Thioredoxin-like_sf"/>
</dbReference>
<reference evidence="2" key="1">
    <citation type="submission" date="2022-06" db="EMBL/GenBank/DDBJ databases">
        <title>Isolation of gut microbiota from human fecal samples.</title>
        <authorList>
            <person name="Pamer E.G."/>
            <person name="Barat B."/>
            <person name="Waligurski E."/>
            <person name="Medina S."/>
            <person name="Paddock L."/>
            <person name="Mostad J."/>
        </authorList>
    </citation>
    <scope>NUCLEOTIDE SEQUENCE</scope>
    <source>
        <strain evidence="2">DFI.9.91</strain>
    </source>
</reference>
<dbReference type="SUPFAM" id="SSF52833">
    <property type="entry name" value="Thioredoxin-like"/>
    <property type="match status" value="1"/>
</dbReference>
<feature type="domain" description="Alkyl hydroperoxide reductase subunit C/ Thiol specific antioxidant" evidence="1">
    <location>
        <begin position="6"/>
        <end position="160"/>
    </location>
</feature>
<dbReference type="RefSeq" id="WP_256303700.1">
    <property type="nucleotide sequence ID" value="NZ_JALEQM010000048.1"/>
</dbReference>
<dbReference type="Pfam" id="PF00578">
    <property type="entry name" value="AhpC-TSA"/>
    <property type="match status" value="1"/>
</dbReference>
<dbReference type="GO" id="GO:0016491">
    <property type="term" value="F:oxidoreductase activity"/>
    <property type="evidence" value="ECO:0007669"/>
    <property type="project" value="InterPro"/>
</dbReference>
<dbReference type="CDD" id="cd02970">
    <property type="entry name" value="PRX_like2"/>
    <property type="match status" value="1"/>
</dbReference>
<dbReference type="EMBL" id="JANFYS010000012">
    <property type="protein sequence ID" value="MCQ4770193.1"/>
    <property type="molecule type" value="Genomic_DNA"/>
</dbReference>
<dbReference type="Gene3D" id="3.40.30.10">
    <property type="entry name" value="Glutaredoxin"/>
    <property type="match status" value="1"/>
</dbReference>
<evidence type="ECO:0000259" key="1">
    <source>
        <dbReference type="Pfam" id="PF00578"/>
    </source>
</evidence>
<name>A0AAW5JK16_9FIRM</name>
<proteinExistence type="predicted"/>
<dbReference type="GO" id="GO:0016209">
    <property type="term" value="F:antioxidant activity"/>
    <property type="evidence" value="ECO:0007669"/>
    <property type="project" value="InterPro"/>
</dbReference>
<dbReference type="InterPro" id="IPR032801">
    <property type="entry name" value="PXL2A/B/C"/>
</dbReference>
<sequence length="181" mass="19668">MPKLTVGTQMPDFTFDTPFESGRTLAETAGKTAGKTALVFLRYYGCTLCQYDIHQFTAQYDKIAATGGQMLVVLQSDPAKLAGQMKPGDLPFDIVCDPEQKLYKEFEIAPAESKAKMADLKTMGKIAKATAGGFKHGDYEGDELQLPACFVMGPDRVLSYAHYGVSAGDVPTPQELVELLK</sequence>
<accession>A0AAW5JK16</accession>
<evidence type="ECO:0000313" key="3">
    <source>
        <dbReference type="Proteomes" id="UP001204562"/>
    </source>
</evidence>
<protein>
    <submittedName>
        <fullName evidence="2">AhpC/TSA family protein</fullName>
    </submittedName>
</protein>
<dbReference type="PANTHER" id="PTHR28630">
    <property type="match status" value="1"/>
</dbReference>
<evidence type="ECO:0000313" key="2">
    <source>
        <dbReference type="EMBL" id="MCQ4770193.1"/>
    </source>
</evidence>
<dbReference type="Proteomes" id="UP001204562">
    <property type="component" value="Unassembled WGS sequence"/>
</dbReference>
<comment type="caution">
    <text evidence="2">The sequence shown here is derived from an EMBL/GenBank/DDBJ whole genome shotgun (WGS) entry which is preliminary data.</text>
</comment>